<reference evidence="2" key="2">
    <citation type="submission" date="2015-01" db="EMBL/GenBank/DDBJ databases">
        <title>Evolutionary Origins and Diversification of the Mycorrhizal Mutualists.</title>
        <authorList>
            <consortium name="DOE Joint Genome Institute"/>
            <consortium name="Mycorrhizal Genomics Consortium"/>
            <person name="Kohler A."/>
            <person name="Kuo A."/>
            <person name="Nagy L.G."/>
            <person name="Floudas D."/>
            <person name="Copeland A."/>
            <person name="Barry K.W."/>
            <person name="Cichocki N."/>
            <person name="Veneault-Fourrey C."/>
            <person name="LaButti K."/>
            <person name="Lindquist E.A."/>
            <person name="Lipzen A."/>
            <person name="Lundell T."/>
            <person name="Morin E."/>
            <person name="Murat C."/>
            <person name="Riley R."/>
            <person name="Ohm R."/>
            <person name="Sun H."/>
            <person name="Tunlid A."/>
            <person name="Henrissat B."/>
            <person name="Grigoriev I.V."/>
            <person name="Hibbett D.S."/>
            <person name="Martin F."/>
        </authorList>
    </citation>
    <scope>NUCLEOTIDE SEQUENCE [LARGE SCALE GENOMIC DNA]</scope>
    <source>
        <strain evidence="2">F 1598</strain>
    </source>
</reference>
<keyword evidence="2" id="KW-1185">Reference proteome</keyword>
<organism evidence="1 2">
    <name type="scientific">Piloderma croceum (strain F 1598)</name>
    <dbReference type="NCBI Taxonomy" id="765440"/>
    <lineage>
        <taxon>Eukaryota</taxon>
        <taxon>Fungi</taxon>
        <taxon>Dikarya</taxon>
        <taxon>Basidiomycota</taxon>
        <taxon>Agaricomycotina</taxon>
        <taxon>Agaricomycetes</taxon>
        <taxon>Agaricomycetidae</taxon>
        <taxon>Atheliales</taxon>
        <taxon>Atheliaceae</taxon>
        <taxon>Piloderma</taxon>
    </lineage>
</organism>
<accession>A0A0C3CH41</accession>
<dbReference type="EMBL" id="KN832975">
    <property type="protein sequence ID" value="KIM89072.1"/>
    <property type="molecule type" value="Genomic_DNA"/>
</dbReference>
<protein>
    <submittedName>
        <fullName evidence="1">Uncharacterized protein</fullName>
    </submittedName>
</protein>
<dbReference type="InParanoid" id="A0A0C3CH41"/>
<dbReference type="HOGENOM" id="CLU_2574688_0_0_1"/>
<name>A0A0C3CH41_PILCF</name>
<evidence type="ECO:0000313" key="1">
    <source>
        <dbReference type="EMBL" id="KIM89072.1"/>
    </source>
</evidence>
<gene>
    <name evidence="1" type="ORF">PILCRDRAFT_812969</name>
</gene>
<evidence type="ECO:0000313" key="2">
    <source>
        <dbReference type="Proteomes" id="UP000054166"/>
    </source>
</evidence>
<proteinExistence type="predicted"/>
<reference evidence="1 2" key="1">
    <citation type="submission" date="2014-04" db="EMBL/GenBank/DDBJ databases">
        <authorList>
            <consortium name="DOE Joint Genome Institute"/>
            <person name="Kuo A."/>
            <person name="Tarkka M."/>
            <person name="Buscot F."/>
            <person name="Kohler A."/>
            <person name="Nagy L.G."/>
            <person name="Floudas D."/>
            <person name="Copeland A."/>
            <person name="Barry K.W."/>
            <person name="Cichocki N."/>
            <person name="Veneault-Fourrey C."/>
            <person name="LaButti K."/>
            <person name="Lindquist E.A."/>
            <person name="Lipzen A."/>
            <person name="Lundell T."/>
            <person name="Morin E."/>
            <person name="Murat C."/>
            <person name="Sun H."/>
            <person name="Tunlid A."/>
            <person name="Henrissat B."/>
            <person name="Grigoriev I.V."/>
            <person name="Hibbett D.S."/>
            <person name="Martin F."/>
            <person name="Nordberg H.P."/>
            <person name="Cantor M.N."/>
            <person name="Hua S.X."/>
        </authorList>
    </citation>
    <scope>NUCLEOTIDE SEQUENCE [LARGE SCALE GENOMIC DNA]</scope>
    <source>
        <strain evidence="1 2">F 1598</strain>
    </source>
</reference>
<sequence>MWTNEEIQKVHRIAQTPVAVSGDHTKGQYGPDVRIVSKNATIWLLTLNLARPPLKHPQVVICWTIGLLLPPEQSNRKLNYC</sequence>
<dbReference type="AlphaFoldDB" id="A0A0C3CH41"/>
<dbReference type="Proteomes" id="UP000054166">
    <property type="component" value="Unassembled WGS sequence"/>
</dbReference>